<dbReference type="GO" id="GO:0071897">
    <property type="term" value="P:DNA biosynthetic process"/>
    <property type="evidence" value="ECO:0007669"/>
    <property type="project" value="UniProtKB-ARBA"/>
</dbReference>
<comment type="caution">
    <text evidence="2">The sequence shown here is derived from an EMBL/GenBank/DDBJ whole genome shotgun (WGS) entry which is preliminary data.</text>
</comment>
<dbReference type="PANTHER" id="PTHR33481">
    <property type="entry name" value="REVERSE TRANSCRIPTASE"/>
    <property type="match status" value="1"/>
</dbReference>
<protein>
    <submittedName>
        <fullName evidence="2">115 kDa protein in type-1 retrotransposable element R1DM</fullName>
    </submittedName>
</protein>
<dbReference type="InterPro" id="IPR043502">
    <property type="entry name" value="DNA/RNA_pol_sf"/>
</dbReference>
<dbReference type="OrthoDB" id="411871at2759"/>
<accession>A0A4C1YV09</accession>
<dbReference type="CDD" id="cd01650">
    <property type="entry name" value="RT_nLTR_like"/>
    <property type="match status" value="1"/>
</dbReference>
<dbReference type="InterPro" id="IPR000477">
    <property type="entry name" value="RT_dom"/>
</dbReference>
<gene>
    <name evidence="2" type="ORF">EVAR_63437_1</name>
</gene>
<evidence type="ECO:0000259" key="1">
    <source>
        <dbReference type="Pfam" id="PF00078"/>
    </source>
</evidence>
<dbReference type="EMBL" id="BGZK01001384">
    <property type="protein sequence ID" value="GBP78752.1"/>
    <property type="molecule type" value="Genomic_DNA"/>
</dbReference>
<keyword evidence="3" id="KW-1185">Reference proteome</keyword>
<dbReference type="Proteomes" id="UP000299102">
    <property type="component" value="Unassembled WGS sequence"/>
</dbReference>
<dbReference type="AlphaFoldDB" id="A0A4C1YV09"/>
<dbReference type="Pfam" id="PF00078">
    <property type="entry name" value="RVT_1"/>
    <property type="match status" value="1"/>
</dbReference>
<reference evidence="2 3" key="1">
    <citation type="journal article" date="2019" name="Commun. Biol.">
        <title>The bagworm genome reveals a unique fibroin gene that provides high tensile strength.</title>
        <authorList>
            <person name="Kono N."/>
            <person name="Nakamura H."/>
            <person name="Ohtoshi R."/>
            <person name="Tomita M."/>
            <person name="Numata K."/>
            <person name="Arakawa K."/>
        </authorList>
    </citation>
    <scope>NUCLEOTIDE SEQUENCE [LARGE SCALE GENOMIC DNA]</scope>
</reference>
<feature type="domain" description="Reverse transcriptase" evidence="1">
    <location>
        <begin position="278"/>
        <end position="386"/>
    </location>
</feature>
<name>A0A4C1YV09_EUMVA</name>
<dbReference type="SUPFAM" id="SSF56672">
    <property type="entry name" value="DNA/RNA polymerases"/>
    <property type="match status" value="1"/>
</dbReference>
<sequence length="569" mass="63052">MFEIRTGGRPGPGPFRGTRVYNTAKARWSEFLLAFDNAKQERGLTAEMVESVDSCDQLDGVVELYTECVRCACDAAIPPKRSTRKVKLPWWSPELEGLKKDANTKKTAHPKCSSPADATRGRGICESQGGLRTGSSGCADGQLEAVLFNPGQGEHVDGVYRVIRDTGEAGRTNLFPGDQVDTDGPHHAEIRRRTDGIGCPPEALDVLSGVDPPFTGAELKIALRAFNPKKAPGIDGFTSDICQAAILRDLGLFLAVANKCLRLGYFPRAWKVAAIKVIPKPGKDDYSRPKSYRPIGLLSVMGKTVERMLVCRIKWHIMPKLQTRQYGFMPQRGAEDSLYDLMTHIYNELSLKKIILMVSLDIEGAFDNAWWPAIRNQLLAHKCPEDDFEGLYTGLDSRSNLWNLVLTPYSKNSGTSAYTCRRSRTTWSLCFPDSRPQYWRRRLTGTGPCERLGRSEQVEVCTIQNKRDGAYQKLKFDVPTICMGHTTIALVDEIRLLGLTIDKRLTFVPHVSKACKKAANIYKGIARAAKATWGLSPEIVRTIYVAVIEPIVMYACAWAPAASSACENA</sequence>
<proteinExistence type="predicted"/>
<evidence type="ECO:0000313" key="3">
    <source>
        <dbReference type="Proteomes" id="UP000299102"/>
    </source>
</evidence>
<evidence type="ECO:0000313" key="2">
    <source>
        <dbReference type="EMBL" id="GBP78752.1"/>
    </source>
</evidence>
<dbReference type="PANTHER" id="PTHR33481:SF1">
    <property type="entry name" value="ENDONUCLEASE_EXONUCLEASE_PHOSPHATASE DOMAIN-CONTAINING PROTEIN-RELATED"/>
    <property type="match status" value="1"/>
</dbReference>
<organism evidence="2 3">
    <name type="scientific">Eumeta variegata</name>
    <name type="common">Bagworm moth</name>
    <name type="synonym">Eumeta japonica</name>
    <dbReference type="NCBI Taxonomy" id="151549"/>
    <lineage>
        <taxon>Eukaryota</taxon>
        <taxon>Metazoa</taxon>
        <taxon>Ecdysozoa</taxon>
        <taxon>Arthropoda</taxon>
        <taxon>Hexapoda</taxon>
        <taxon>Insecta</taxon>
        <taxon>Pterygota</taxon>
        <taxon>Neoptera</taxon>
        <taxon>Endopterygota</taxon>
        <taxon>Lepidoptera</taxon>
        <taxon>Glossata</taxon>
        <taxon>Ditrysia</taxon>
        <taxon>Tineoidea</taxon>
        <taxon>Psychidae</taxon>
        <taxon>Oiketicinae</taxon>
        <taxon>Eumeta</taxon>
    </lineage>
</organism>